<name>A0A6J4V941_9BACT</name>
<sequence>MKYANAAGFRTALEDRLNRTAAQFGVSPTRLRKLVVFERLLSR</sequence>
<organism evidence="1">
    <name type="scientific">uncultured Thermomicrobiales bacterium</name>
    <dbReference type="NCBI Taxonomy" id="1645740"/>
    <lineage>
        <taxon>Bacteria</taxon>
        <taxon>Pseudomonadati</taxon>
        <taxon>Thermomicrobiota</taxon>
        <taxon>Thermomicrobia</taxon>
        <taxon>Thermomicrobiales</taxon>
        <taxon>environmental samples</taxon>
    </lineage>
</organism>
<protein>
    <submittedName>
        <fullName evidence="1">Uncharacterized protein</fullName>
    </submittedName>
</protein>
<dbReference type="AlphaFoldDB" id="A0A6J4V941"/>
<reference evidence="1" key="1">
    <citation type="submission" date="2020-02" db="EMBL/GenBank/DDBJ databases">
        <authorList>
            <person name="Meier V. D."/>
        </authorList>
    </citation>
    <scope>NUCLEOTIDE SEQUENCE</scope>
    <source>
        <strain evidence="1">AVDCRST_MAG70</strain>
    </source>
</reference>
<gene>
    <name evidence="1" type="ORF">AVDCRST_MAG70-2404</name>
</gene>
<feature type="non-terminal residue" evidence="1">
    <location>
        <position position="43"/>
    </location>
</feature>
<dbReference type="EMBL" id="CADCWH010000384">
    <property type="protein sequence ID" value="CAA9569913.1"/>
    <property type="molecule type" value="Genomic_DNA"/>
</dbReference>
<evidence type="ECO:0000313" key="1">
    <source>
        <dbReference type="EMBL" id="CAA9569913.1"/>
    </source>
</evidence>
<accession>A0A6J4V941</accession>
<proteinExistence type="predicted"/>